<keyword evidence="3" id="KW-0255">Endonuclease</keyword>
<keyword evidence="9" id="KW-1185">Reference proteome</keyword>
<evidence type="ECO:0000256" key="2">
    <source>
        <dbReference type="ARBA" id="ARBA00022722"/>
    </source>
</evidence>
<accession>A0A1W1Y4H9</accession>
<evidence type="ECO:0000256" key="1">
    <source>
        <dbReference type="ARBA" id="ARBA00001968"/>
    </source>
</evidence>
<evidence type="ECO:0000256" key="5">
    <source>
        <dbReference type="ARBA" id="ARBA00035648"/>
    </source>
</evidence>
<keyword evidence="2" id="KW-0540">Nuclease</keyword>
<dbReference type="Pfam" id="PF03755">
    <property type="entry name" value="YicC-like_N"/>
    <property type="match status" value="1"/>
</dbReference>
<evidence type="ECO:0000313" key="9">
    <source>
        <dbReference type="Proteomes" id="UP000192708"/>
    </source>
</evidence>
<dbReference type="RefSeq" id="WP_159460786.1">
    <property type="nucleotide sequence ID" value="NZ_FWXJ01000001.1"/>
</dbReference>
<dbReference type="GO" id="GO:0004521">
    <property type="term" value="F:RNA endonuclease activity"/>
    <property type="evidence" value="ECO:0007669"/>
    <property type="project" value="InterPro"/>
</dbReference>
<sequence length="308" mass="35062">MTGFGAYRHPLKVRGKNYGQVHIELRSVNSRFLDVSFRMPDEVRFAEHAIREAIGKKINRGKVEIKIFIQKEPDVSSQDSAAKTNEHKLNTQLIEALKKSEALVLKEFPHSNPLSVKDVLHWPGVMIQEELDQEALFEVIMLALDEVLKLFMQSRAVEGNSLKNVIGTKVDQMDAMISSIEPLLPKIIQTYQQKLTEKLLAVLNGLDQQGRSFNREDLADRIRQEVVLYGVRIDVEEEIARLKTHFAAVRNTLDKGGPVGKKLDFLMQELQRESNTLGSKSVHQETSNASMELKLLVEQIREQVQNLE</sequence>
<name>A0A1W1Y4H9_9BURK</name>
<dbReference type="Pfam" id="PF08340">
    <property type="entry name" value="YicC-like_C"/>
    <property type="match status" value="1"/>
</dbReference>
<dbReference type="STRING" id="1938817.SAMN06296008_101345"/>
<dbReference type="Proteomes" id="UP000192708">
    <property type="component" value="Unassembled WGS sequence"/>
</dbReference>
<dbReference type="AlphaFoldDB" id="A0A1W1Y4H9"/>
<dbReference type="GO" id="GO:0016787">
    <property type="term" value="F:hydrolase activity"/>
    <property type="evidence" value="ECO:0007669"/>
    <property type="project" value="UniProtKB-KW"/>
</dbReference>
<evidence type="ECO:0000313" key="8">
    <source>
        <dbReference type="EMBL" id="SMC31037.1"/>
    </source>
</evidence>
<dbReference type="NCBIfam" id="TIGR00255">
    <property type="entry name" value="YicC/YloC family endoribonuclease"/>
    <property type="match status" value="1"/>
</dbReference>
<dbReference type="PANTHER" id="PTHR30636:SF3">
    <property type="entry name" value="UPF0701 PROTEIN YICC"/>
    <property type="match status" value="1"/>
</dbReference>
<dbReference type="InterPro" id="IPR013551">
    <property type="entry name" value="YicC-like_C"/>
</dbReference>
<feature type="domain" description="Endoribonuclease YicC-like N-terminal" evidence="6">
    <location>
        <begin position="1"/>
        <end position="163"/>
    </location>
</feature>
<dbReference type="PANTHER" id="PTHR30636">
    <property type="entry name" value="UPF0701 PROTEIN YICC"/>
    <property type="match status" value="1"/>
</dbReference>
<gene>
    <name evidence="8" type="ORF">SAMN06296008_101345</name>
</gene>
<evidence type="ECO:0000256" key="3">
    <source>
        <dbReference type="ARBA" id="ARBA00022759"/>
    </source>
</evidence>
<dbReference type="EMBL" id="FWXJ01000001">
    <property type="protein sequence ID" value="SMC31037.1"/>
    <property type="molecule type" value="Genomic_DNA"/>
</dbReference>
<proteinExistence type="inferred from homology"/>
<organism evidence="8 9">
    <name type="scientific">Polynucleobacter kasalickyi</name>
    <dbReference type="NCBI Taxonomy" id="1938817"/>
    <lineage>
        <taxon>Bacteria</taxon>
        <taxon>Pseudomonadati</taxon>
        <taxon>Pseudomonadota</taxon>
        <taxon>Betaproteobacteria</taxon>
        <taxon>Burkholderiales</taxon>
        <taxon>Burkholderiaceae</taxon>
        <taxon>Polynucleobacter</taxon>
    </lineage>
</organism>
<dbReference type="InterPro" id="IPR013527">
    <property type="entry name" value="YicC-like_N"/>
</dbReference>
<feature type="domain" description="Endoribonuclease YicC-like C-terminal" evidence="7">
    <location>
        <begin position="181"/>
        <end position="308"/>
    </location>
</feature>
<comment type="cofactor">
    <cofactor evidence="1">
        <name>a divalent metal cation</name>
        <dbReference type="ChEBI" id="CHEBI:60240"/>
    </cofactor>
</comment>
<keyword evidence="4" id="KW-0378">Hydrolase</keyword>
<evidence type="ECO:0000259" key="7">
    <source>
        <dbReference type="Pfam" id="PF08340"/>
    </source>
</evidence>
<protein>
    <submittedName>
        <fullName evidence="8">TIGR00255 family protein</fullName>
    </submittedName>
</protein>
<evidence type="ECO:0000259" key="6">
    <source>
        <dbReference type="Pfam" id="PF03755"/>
    </source>
</evidence>
<evidence type="ECO:0000256" key="4">
    <source>
        <dbReference type="ARBA" id="ARBA00022801"/>
    </source>
</evidence>
<dbReference type="InterPro" id="IPR005229">
    <property type="entry name" value="YicC/YloC-like"/>
</dbReference>
<dbReference type="OrthoDB" id="9771229at2"/>
<reference evidence="8 9" key="1">
    <citation type="submission" date="2017-04" db="EMBL/GenBank/DDBJ databases">
        <authorList>
            <person name="Afonso C.L."/>
            <person name="Miller P.J."/>
            <person name="Scott M.A."/>
            <person name="Spackman E."/>
            <person name="Goraichik I."/>
            <person name="Dimitrov K.M."/>
            <person name="Suarez D.L."/>
            <person name="Swayne D.E."/>
        </authorList>
    </citation>
    <scope>NUCLEOTIDE SEQUENCE [LARGE SCALE GENOMIC DNA]</scope>
    <source>
        <strain evidence="8 9">VK13</strain>
    </source>
</reference>
<comment type="similarity">
    <text evidence="5">Belongs to the YicC/YloC family.</text>
</comment>